<keyword evidence="7" id="KW-1185">Reference proteome</keyword>
<dbReference type="InterPro" id="IPR023352">
    <property type="entry name" value="MAPEG-like_dom_sf"/>
</dbReference>
<organism evidence="6 7">
    <name type="scientific">Alcanivorax nanhaiticus</name>
    <dbReference type="NCBI Taxonomy" id="1177154"/>
    <lineage>
        <taxon>Bacteria</taxon>
        <taxon>Pseudomonadati</taxon>
        <taxon>Pseudomonadota</taxon>
        <taxon>Gammaproteobacteria</taxon>
        <taxon>Oceanospirillales</taxon>
        <taxon>Alcanivoracaceae</taxon>
        <taxon>Alcanivorax</taxon>
    </lineage>
</organism>
<dbReference type="InterPro" id="IPR001129">
    <property type="entry name" value="Membr-assoc_MAPEG"/>
</dbReference>
<feature type="transmembrane region" description="Helical" evidence="5">
    <location>
        <begin position="82"/>
        <end position="99"/>
    </location>
</feature>
<keyword evidence="4 5" id="KW-0472">Membrane</keyword>
<evidence type="ECO:0000313" key="6">
    <source>
        <dbReference type="EMBL" id="KGD63440.1"/>
    </source>
</evidence>
<dbReference type="STRING" id="1177154.Y5S_03249"/>
<feature type="transmembrane region" description="Helical" evidence="5">
    <location>
        <begin position="111"/>
        <end position="129"/>
    </location>
</feature>
<dbReference type="eggNOG" id="COG3788">
    <property type="taxonomic scope" value="Bacteria"/>
</dbReference>
<dbReference type="AlphaFoldDB" id="A0A095ULN9"/>
<feature type="transmembrane region" description="Helical" evidence="5">
    <location>
        <begin position="49"/>
        <end position="70"/>
    </location>
</feature>
<dbReference type="RefSeq" id="WP_035234558.1">
    <property type="nucleotide sequence ID" value="NZ_ARXV01000017.1"/>
</dbReference>
<dbReference type="GO" id="GO:0016020">
    <property type="term" value="C:membrane"/>
    <property type="evidence" value="ECO:0007669"/>
    <property type="project" value="UniProtKB-SubCell"/>
</dbReference>
<dbReference type="Pfam" id="PF01124">
    <property type="entry name" value="MAPEG"/>
    <property type="match status" value="1"/>
</dbReference>
<keyword evidence="3 5" id="KW-1133">Transmembrane helix</keyword>
<name>A0A095ULN9_9GAMM</name>
<comment type="subcellular location">
    <subcellularLocation>
        <location evidence="1">Membrane</location>
    </subcellularLocation>
</comment>
<dbReference type="PATRIC" id="fig|1177154.3.peg.3290"/>
<dbReference type="PANTHER" id="PTHR35814:SF1">
    <property type="entry name" value="GLUTATHIONE S-TRANSFERASE-RELATED"/>
    <property type="match status" value="1"/>
</dbReference>
<dbReference type="EMBL" id="ARXV01000017">
    <property type="protein sequence ID" value="KGD63440.1"/>
    <property type="molecule type" value="Genomic_DNA"/>
</dbReference>
<dbReference type="OrthoDB" id="8537976at2"/>
<dbReference type="Gene3D" id="1.20.120.550">
    <property type="entry name" value="Membrane associated eicosanoid/glutathione metabolism-like domain"/>
    <property type="match status" value="1"/>
</dbReference>
<protein>
    <recommendedName>
        <fullName evidence="8">Glutathione S-transferase</fullName>
    </recommendedName>
</protein>
<sequence>MNLVSLPITAIYAALSAFLVIALAANVVRFRLSKHVSLGDGGHKEGSRAIRAHGNTVEYVPLALILMALLELNGASDTALHIYGILLVGGRLLYSYGLLFPKPSANLPRQLGVLSSWIVIVAAGVQLLII</sequence>
<evidence type="ECO:0000256" key="2">
    <source>
        <dbReference type="ARBA" id="ARBA00022692"/>
    </source>
</evidence>
<evidence type="ECO:0000256" key="5">
    <source>
        <dbReference type="SAM" id="Phobius"/>
    </source>
</evidence>
<evidence type="ECO:0000256" key="4">
    <source>
        <dbReference type="ARBA" id="ARBA00023136"/>
    </source>
</evidence>
<gene>
    <name evidence="6" type="ORF">Y5S_03249</name>
</gene>
<evidence type="ECO:0000313" key="7">
    <source>
        <dbReference type="Proteomes" id="UP000029444"/>
    </source>
</evidence>
<dbReference type="PANTHER" id="PTHR35814">
    <property type="match status" value="1"/>
</dbReference>
<evidence type="ECO:0008006" key="8">
    <source>
        <dbReference type="Google" id="ProtNLM"/>
    </source>
</evidence>
<evidence type="ECO:0000256" key="1">
    <source>
        <dbReference type="ARBA" id="ARBA00004370"/>
    </source>
</evidence>
<comment type="caution">
    <text evidence="6">The sequence shown here is derived from an EMBL/GenBank/DDBJ whole genome shotgun (WGS) entry which is preliminary data.</text>
</comment>
<keyword evidence="2 5" id="KW-0812">Transmembrane</keyword>
<evidence type="ECO:0000256" key="3">
    <source>
        <dbReference type="ARBA" id="ARBA00022989"/>
    </source>
</evidence>
<proteinExistence type="predicted"/>
<feature type="transmembrane region" description="Helical" evidence="5">
    <location>
        <begin position="6"/>
        <end position="28"/>
    </location>
</feature>
<reference evidence="6 7" key="1">
    <citation type="submission" date="2012-09" db="EMBL/GenBank/DDBJ databases">
        <title>Genome Sequence of alkane-degrading Bacterium Alcanivorax sp. 19-m-6.</title>
        <authorList>
            <person name="Lai Q."/>
            <person name="Shao Z."/>
        </authorList>
    </citation>
    <scope>NUCLEOTIDE SEQUENCE [LARGE SCALE GENOMIC DNA]</scope>
    <source>
        <strain evidence="6 7">19-m-6</strain>
    </source>
</reference>
<accession>A0A095ULN9</accession>
<dbReference type="SUPFAM" id="SSF161084">
    <property type="entry name" value="MAPEG domain-like"/>
    <property type="match status" value="1"/>
</dbReference>
<dbReference type="Proteomes" id="UP000029444">
    <property type="component" value="Unassembled WGS sequence"/>
</dbReference>